<organism evidence="7 8">
    <name type="scientific">Stenotrophobium rhamnosiphilum</name>
    <dbReference type="NCBI Taxonomy" id="2029166"/>
    <lineage>
        <taxon>Bacteria</taxon>
        <taxon>Pseudomonadati</taxon>
        <taxon>Pseudomonadota</taxon>
        <taxon>Gammaproteobacteria</taxon>
        <taxon>Nevskiales</taxon>
        <taxon>Nevskiaceae</taxon>
        <taxon>Stenotrophobium</taxon>
    </lineage>
</organism>
<dbReference type="GO" id="GO:0005737">
    <property type="term" value="C:cytoplasm"/>
    <property type="evidence" value="ECO:0007669"/>
    <property type="project" value="InterPro"/>
</dbReference>
<sequence length="481" mass="50381">MISIDSIQKLKLVAAGKTALPVLIHLVDGKRQPLCAGVAPKLPDTFKGRAGERFDHVDGQRRALLVGCGNATAAGSAVYWESVGAQAVAALQATGLEQAQIAGAFASAEASQSFCVGALLASYSNKIYRKTAVTVVPQLRVVGVSKDTLKRAEDLATSMNWARALVDAPPNHLTPLQFAKESQSLSSIGVDVKVLNMTALEKMGAHGLLSVGRSSVEKPCMVVAQWNGRAGKGTDLAIVGKGLTFDGGGLNLKTVIIEKMKLDKGGAAAAIAALRVLALRKAKINVAVVLTLAENVIGPDAYRPGDVISSLAGITIEVANTDAEGRIVLADGLTYAQTKFKPKYLVDIATLTGAIAATFHQEFAGLFANDEPLAQLLQQASSETGDLLWRMPLSPLQDYVVESEIADVKNVGAMTSIGIPAYGSSIAGAKFLEKFTVGSKWAHLDMASTVLTTRSNSGLKPGPSAWGVKILDRLASLISKQ</sequence>
<feature type="domain" description="Cytosol aminopeptidase" evidence="6">
    <location>
        <begin position="320"/>
        <end position="327"/>
    </location>
</feature>
<dbReference type="InterPro" id="IPR000819">
    <property type="entry name" value="Peptidase_M17_C"/>
</dbReference>
<dbReference type="GO" id="GO:0006508">
    <property type="term" value="P:proteolysis"/>
    <property type="evidence" value="ECO:0007669"/>
    <property type="project" value="UniProtKB-KW"/>
</dbReference>
<keyword evidence="5" id="KW-0464">Manganese</keyword>
<dbReference type="Gene3D" id="3.40.630.10">
    <property type="entry name" value="Zn peptidases"/>
    <property type="match status" value="1"/>
</dbReference>
<dbReference type="PANTHER" id="PTHR11963:SF23">
    <property type="entry name" value="CYTOSOL AMINOPEPTIDASE"/>
    <property type="match status" value="1"/>
</dbReference>
<gene>
    <name evidence="7" type="ORF">CJD38_11110</name>
</gene>
<evidence type="ECO:0000256" key="4">
    <source>
        <dbReference type="ARBA" id="ARBA00022801"/>
    </source>
</evidence>
<keyword evidence="2 7" id="KW-0031">Aminopeptidase</keyword>
<evidence type="ECO:0000313" key="8">
    <source>
        <dbReference type="Proteomes" id="UP000244248"/>
    </source>
</evidence>
<comment type="similarity">
    <text evidence="1">Belongs to the peptidase M17 family.</text>
</comment>
<dbReference type="GO" id="GO:0030145">
    <property type="term" value="F:manganese ion binding"/>
    <property type="evidence" value="ECO:0007669"/>
    <property type="project" value="InterPro"/>
</dbReference>
<comment type="caution">
    <text evidence="7">The sequence shown here is derived from an EMBL/GenBank/DDBJ whole genome shotgun (WGS) entry which is preliminary data.</text>
</comment>
<evidence type="ECO:0000256" key="1">
    <source>
        <dbReference type="ARBA" id="ARBA00009528"/>
    </source>
</evidence>
<dbReference type="OrthoDB" id="9809354at2"/>
<name>A0A2T5ME59_9GAMM</name>
<dbReference type="PANTHER" id="PTHR11963">
    <property type="entry name" value="LEUCINE AMINOPEPTIDASE-RELATED"/>
    <property type="match status" value="1"/>
</dbReference>
<dbReference type="GO" id="GO:0070006">
    <property type="term" value="F:metalloaminopeptidase activity"/>
    <property type="evidence" value="ECO:0007669"/>
    <property type="project" value="InterPro"/>
</dbReference>
<dbReference type="RefSeq" id="WP_107940437.1">
    <property type="nucleotide sequence ID" value="NZ_QANS01000004.1"/>
</dbReference>
<dbReference type="PRINTS" id="PR00481">
    <property type="entry name" value="LAMNOPPTDASE"/>
</dbReference>
<dbReference type="SUPFAM" id="SSF53187">
    <property type="entry name" value="Zn-dependent exopeptidases"/>
    <property type="match status" value="1"/>
</dbReference>
<evidence type="ECO:0000313" key="7">
    <source>
        <dbReference type="EMBL" id="PTU30852.1"/>
    </source>
</evidence>
<dbReference type="EMBL" id="QANS01000004">
    <property type="protein sequence ID" value="PTU30852.1"/>
    <property type="molecule type" value="Genomic_DNA"/>
</dbReference>
<dbReference type="CDD" id="cd00433">
    <property type="entry name" value="Peptidase_M17"/>
    <property type="match status" value="1"/>
</dbReference>
<keyword evidence="4" id="KW-0378">Hydrolase</keyword>
<dbReference type="Gene3D" id="3.40.220.10">
    <property type="entry name" value="Leucine Aminopeptidase, subunit E, domain 1"/>
    <property type="match status" value="1"/>
</dbReference>
<keyword evidence="8" id="KW-1185">Reference proteome</keyword>
<proteinExistence type="inferred from homology"/>
<dbReference type="InterPro" id="IPR011356">
    <property type="entry name" value="Leucine_aapep/pepB"/>
</dbReference>
<protein>
    <submittedName>
        <fullName evidence="7">Leucyl aminopeptidase</fullName>
    </submittedName>
</protein>
<dbReference type="AlphaFoldDB" id="A0A2T5ME59"/>
<evidence type="ECO:0000259" key="6">
    <source>
        <dbReference type="PROSITE" id="PS00631"/>
    </source>
</evidence>
<accession>A0A2T5ME59</accession>
<dbReference type="Proteomes" id="UP000244248">
    <property type="component" value="Unassembled WGS sequence"/>
</dbReference>
<evidence type="ECO:0000256" key="3">
    <source>
        <dbReference type="ARBA" id="ARBA00022670"/>
    </source>
</evidence>
<dbReference type="Pfam" id="PF00883">
    <property type="entry name" value="Peptidase_M17"/>
    <property type="match status" value="1"/>
</dbReference>
<dbReference type="InterPro" id="IPR043472">
    <property type="entry name" value="Macro_dom-like"/>
</dbReference>
<reference evidence="7 8" key="1">
    <citation type="submission" date="2018-04" db="EMBL/GenBank/DDBJ databases">
        <title>Novel species isolated from glacier.</title>
        <authorList>
            <person name="Liu Q."/>
            <person name="Xin Y.-H."/>
        </authorList>
    </citation>
    <scope>NUCLEOTIDE SEQUENCE [LARGE SCALE GENOMIC DNA]</scope>
    <source>
        <strain evidence="7 8">GT1R17</strain>
    </source>
</reference>
<evidence type="ECO:0000256" key="5">
    <source>
        <dbReference type="ARBA" id="ARBA00023211"/>
    </source>
</evidence>
<dbReference type="PROSITE" id="PS00631">
    <property type="entry name" value="CYTOSOL_AP"/>
    <property type="match status" value="1"/>
</dbReference>
<keyword evidence="3" id="KW-0645">Protease</keyword>
<evidence type="ECO:0000256" key="2">
    <source>
        <dbReference type="ARBA" id="ARBA00022438"/>
    </source>
</evidence>